<protein>
    <submittedName>
        <fullName evidence="1">Uncharacterized protein</fullName>
    </submittedName>
</protein>
<dbReference type="AlphaFoldDB" id="A0A6B4N489"/>
<evidence type="ECO:0000313" key="1">
    <source>
        <dbReference type="EMBL" id="NFA42578.1"/>
    </source>
</evidence>
<organism evidence="1 2">
    <name type="scientific">Clostridium botulinum</name>
    <dbReference type="NCBI Taxonomy" id="1491"/>
    <lineage>
        <taxon>Bacteria</taxon>
        <taxon>Bacillati</taxon>
        <taxon>Bacillota</taxon>
        <taxon>Clostridia</taxon>
        <taxon>Eubacteriales</taxon>
        <taxon>Clostridiaceae</taxon>
        <taxon>Clostridium</taxon>
    </lineage>
</organism>
<dbReference type="Proteomes" id="UP000472355">
    <property type="component" value="Unassembled WGS sequence"/>
</dbReference>
<sequence length="73" mass="8286">MKRNFLNIGIFVLSTCALFISIKLFWNMGVYVDEFNTSLDVVLGGDLALFMDWIRLGILLLISILSGINIFKK</sequence>
<evidence type="ECO:0000313" key="2">
    <source>
        <dbReference type="Proteomes" id="UP000472355"/>
    </source>
</evidence>
<reference evidence="1 2" key="1">
    <citation type="submission" date="2019-02" db="EMBL/GenBank/DDBJ databases">
        <title>Genome sequencing of Clostridium botulinum clinical isolates.</title>
        <authorList>
            <person name="Brunt J."/>
            <person name="Van Vliet A.H.M."/>
            <person name="Stringer S.C."/>
            <person name="Grant K.A."/>
            <person name="Carter A.C."/>
            <person name="Peck M.W."/>
        </authorList>
    </citation>
    <scope>NUCLEOTIDE SEQUENCE [LARGE SCALE GENOMIC DNA]</scope>
    <source>
        <strain evidence="1 2">H113700579</strain>
    </source>
</reference>
<name>A0A6B4N489_CLOBO</name>
<gene>
    <name evidence="1" type="ORF">EXM65_08305</name>
</gene>
<dbReference type="EMBL" id="SGKU01000018">
    <property type="protein sequence ID" value="NFA42578.1"/>
    <property type="molecule type" value="Genomic_DNA"/>
</dbReference>
<dbReference type="RefSeq" id="WP_041081383.1">
    <property type="nucleotide sequence ID" value="NZ_JACBCZ010000008.1"/>
</dbReference>
<proteinExistence type="predicted"/>
<comment type="caution">
    <text evidence="1">The sequence shown here is derived from an EMBL/GenBank/DDBJ whole genome shotgun (WGS) entry which is preliminary data.</text>
</comment>
<accession>A0A6B4N489</accession>